<dbReference type="Gene3D" id="3.30.450.30">
    <property type="entry name" value="Dynein light chain 2a, cytoplasmic"/>
    <property type="match status" value="1"/>
</dbReference>
<name>A0A561VXM8_9ACTN</name>
<feature type="domain" description="Roadblock/LAMTOR2" evidence="2">
    <location>
        <begin position="41"/>
        <end position="129"/>
    </location>
</feature>
<organism evidence="3 4">
    <name type="scientific">Micromonospora taraxaci</name>
    <dbReference type="NCBI Taxonomy" id="1316803"/>
    <lineage>
        <taxon>Bacteria</taxon>
        <taxon>Bacillati</taxon>
        <taxon>Actinomycetota</taxon>
        <taxon>Actinomycetes</taxon>
        <taxon>Micromonosporales</taxon>
        <taxon>Micromonosporaceae</taxon>
        <taxon>Micromonospora</taxon>
    </lineage>
</organism>
<accession>A0A561VXM8</accession>
<keyword evidence="4" id="KW-1185">Reference proteome</keyword>
<protein>
    <recommendedName>
        <fullName evidence="2">Roadblock/LAMTOR2 domain-containing protein</fullName>
    </recommendedName>
</protein>
<evidence type="ECO:0000256" key="1">
    <source>
        <dbReference type="SAM" id="MobiDB-lite"/>
    </source>
</evidence>
<dbReference type="AlphaFoldDB" id="A0A561VXM8"/>
<comment type="caution">
    <text evidence="3">The sequence shown here is derived from an EMBL/GenBank/DDBJ whole genome shotgun (WGS) entry which is preliminary data.</text>
</comment>
<evidence type="ECO:0000313" key="4">
    <source>
        <dbReference type="Proteomes" id="UP000317685"/>
    </source>
</evidence>
<dbReference type="SUPFAM" id="SSF103196">
    <property type="entry name" value="Roadblock/LC7 domain"/>
    <property type="match status" value="1"/>
</dbReference>
<evidence type="ECO:0000259" key="2">
    <source>
        <dbReference type="SMART" id="SM00960"/>
    </source>
</evidence>
<dbReference type="EMBL" id="VIWZ01000001">
    <property type="protein sequence ID" value="TWG16352.1"/>
    <property type="molecule type" value="Genomic_DNA"/>
</dbReference>
<dbReference type="Pfam" id="PF03259">
    <property type="entry name" value="Robl_LC7"/>
    <property type="match status" value="1"/>
</dbReference>
<dbReference type="Proteomes" id="UP000317685">
    <property type="component" value="Unassembled WGS sequence"/>
</dbReference>
<reference evidence="3 4" key="1">
    <citation type="submission" date="2019-06" db="EMBL/GenBank/DDBJ databases">
        <title>Sequencing the genomes of 1000 actinobacteria strains.</title>
        <authorList>
            <person name="Klenk H.-P."/>
        </authorList>
    </citation>
    <scope>NUCLEOTIDE SEQUENCE [LARGE SCALE GENOMIC DNA]</scope>
    <source>
        <strain evidence="3 4">DSM 45885</strain>
    </source>
</reference>
<dbReference type="SMART" id="SM00960">
    <property type="entry name" value="Robl_LC7"/>
    <property type="match status" value="1"/>
</dbReference>
<dbReference type="InterPro" id="IPR004942">
    <property type="entry name" value="Roadblock/LAMTOR2_dom"/>
</dbReference>
<evidence type="ECO:0000313" key="3">
    <source>
        <dbReference type="EMBL" id="TWG16352.1"/>
    </source>
</evidence>
<gene>
    <name evidence="3" type="ORF">FHU34_111686</name>
</gene>
<feature type="region of interest" description="Disordered" evidence="1">
    <location>
        <begin position="1"/>
        <end position="28"/>
    </location>
</feature>
<proteinExistence type="predicted"/>
<sequence>MGSRAEMAAGSVPGAERDQPIDMRLPTGKGKDLVDADTVVGTELRGLRRRRPEITGTVLAGTDGLLISSDLPSTDATHLAALAAASFGLGHRVADTVRCGEFRESVVRTTTGCVVTYPAGRSALLTLVTVSPGEDLEALHEEARVVARRAGTVMDRRGGGVGATAVPEAHGPLAVRTPMATLPAQLRRPSRPTWRRPPI</sequence>